<proteinExistence type="predicted"/>
<organism evidence="2 3">
    <name type="scientific">Aquirufa novilacunae</name>
    <dbReference type="NCBI Taxonomy" id="3139305"/>
    <lineage>
        <taxon>Bacteria</taxon>
        <taxon>Pseudomonadati</taxon>
        <taxon>Bacteroidota</taxon>
        <taxon>Cytophagia</taxon>
        <taxon>Cytophagales</taxon>
        <taxon>Flectobacillaceae</taxon>
        <taxon>Aquirufa</taxon>
    </lineage>
</organism>
<name>A0ABW8TYD7_9BACT</name>
<reference evidence="2 3" key="1">
    <citation type="submission" date="2024-07" db="EMBL/GenBank/DDBJ databases">
        <authorList>
            <person name="Pitt A."/>
            <person name="Hahn M.W."/>
        </authorList>
    </citation>
    <scope>NUCLEOTIDE SEQUENCE [LARGE SCALE GENOMIC DNA]</scope>
    <source>
        <strain evidence="2 3">2-BAHN-186B</strain>
    </source>
</reference>
<dbReference type="NCBIfam" id="TIGR04183">
    <property type="entry name" value="Por_Secre_tail"/>
    <property type="match status" value="1"/>
</dbReference>
<dbReference type="Pfam" id="PF18962">
    <property type="entry name" value="Por_Secre_tail"/>
    <property type="match status" value="1"/>
</dbReference>
<accession>A0ABW8TYD7</accession>
<evidence type="ECO:0000313" key="2">
    <source>
        <dbReference type="EMBL" id="MFL0297392.1"/>
    </source>
</evidence>
<keyword evidence="3" id="KW-1185">Reference proteome</keyword>
<comment type="caution">
    <text evidence="2">The sequence shown here is derived from an EMBL/GenBank/DDBJ whole genome shotgun (WGS) entry which is preliminary data.</text>
</comment>
<sequence length="144" mass="16194">MTVNVGGAVYKTLDYSLGESSSIFYFQNNNQLSLSSGFIQFFTPLVTGIVLYDFEEGDGLMLFPNPAVDNIHLKGALSKPGFIEFHLIDLQGRLLETYPSAYYINYLDKEIDVSHLTGGAYFIRLIYSSDGIRQSTSFNFFKLN</sequence>
<evidence type="ECO:0000313" key="3">
    <source>
        <dbReference type="Proteomes" id="UP001623553"/>
    </source>
</evidence>
<gene>
    <name evidence="2" type="ORF">AAE961_00750</name>
</gene>
<dbReference type="RefSeq" id="WP_406799410.1">
    <property type="nucleotide sequence ID" value="NZ_JBEWZF010000001.1"/>
</dbReference>
<protein>
    <submittedName>
        <fullName evidence="2">T9SS type A sorting domain-containing protein</fullName>
    </submittedName>
</protein>
<dbReference type="EMBL" id="JBEWZF010000001">
    <property type="protein sequence ID" value="MFL0297392.1"/>
    <property type="molecule type" value="Genomic_DNA"/>
</dbReference>
<dbReference type="Proteomes" id="UP001623553">
    <property type="component" value="Unassembled WGS sequence"/>
</dbReference>
<evidence type="ECO:0000259" key="1">
    <source>
        <dbReference type="Pfam" id="PF18962"/>
    </source>
</evidence>
<feature type="domain" description="Secretion system C-terminal sorting" evidence="1">
    <location>
        <begin position="62"/>
        <end position="126"/>
    </location>
</feature>
<dbReference type="InterPro" id="IPR026444">
    <property type="entry name" value="Secre_tail"/>
</dbReference>